<dbReference type="EMBL" id="CZKA01000061">
    <property type="protein sequence ID" value="CUR59618.1"/>
    <property type="molecule type" value="Genomic_DNA"/>
</dbReference>
<dbReference type="Gene3D" id="3.60.40.10">
    <property type="entry name" value="PPM-type phosphatase domain"/>
    <property type="match status" value="1"/>
</dbReference>
<protein>
    <submittedName>
        <fullName evidence="2">Protein phosphatase 2C domain protein</fullName>
    </submittedName>
</protein>
<dbReference type="PANTHER" id="PTHR13832">
    <property type="entry name" value="PROTEIN PHOSPHATASE 2C"/>
    <property type="match status" value="1"/>
</dbReference>
<sequence>MSGVELSHAGATDVGLVRTHNEDAHLVAPPVFVVADGMGGHQGGDVASGIVVEEFAALAGFAGNLAEGAAAMTAALESCQRRILEYAAQQGAAGPGQWYAGTTVTAALLVEGADPPCWLVMNLGDSRCYRFHDGVLVQVSTDHSVVQELIDAGLISEAEAVVHPERHVITKALGGPHLASPDFFELSLAEAERLLLCSDGINGLLADDEIAAVLAEHRDPVAAADRVVAAALAAGGSDNATAVVVDVVGWPT</sequence>
<organism evidence="2">
    <name type="scientific">metagenome</name>
    <dbReference type="NCBI Taxonomy" id="256318"/>
    <lineage>
        <taxon>unclassified sequences</taxon>
        <taxon>metagenomes</taxon>
    </lineage>
</organism>
<dbReference type="Pfam" id="PF13672">
    <property type="entry name" value="PP2C_2"/>
    <property type="match status" value="1"/>
</dbReference>
<dbReference type="PROSITE" id="PS51746">
    <property type="entry name" value="PPM_2"/>
    <property type="match status" value="1"/>
</dbReference>
<dbReference type="InterPro" id="IPR036457">
    <property type="entry name" value="PPM-type-like_dom_sf"/>
</dbReference>
<reference evidence="2" key="1">
    <citation type="submission" date="2015-08" db="EMBL/GenBank/DDBJ databases">
        <authorList>
            <person name="Babu N.S."/>
            <person name="Beckwith C.J."/>
            <person name="Beseler K.G."/>
            <person name="Brison A."/>
            <person name="Carone J.V."/>
            <person name="Caskin T.P."/>
            <person name="Diamond M."/>
            <person name="Durham M.E."/>
            <person name="Foxe J.M."/>
            <person name="Go M."/>
            <person name="Henderson B.A."/>
            <person name="Jones I.B."/>
            <person name="McGettigan J.A."/>
            <person name="Micheletti S.J."/>
            <person name="Nasrallah M.E."/>
            <person name="Ortiz D."/>
            <person name="Piller C.R."/>
            <person name="Privatt S.R."/>
            <person name="Schneider S.L."/>
            <person name="Sharp S."/>
            <person name="Smith T.C."/>
            <person name="Stanton J.D."/>
            <person name="Ullery H.E."/>
            <person name="Wilson R.J."/>
            <person name="Serrano M.G."/>
            <person name="Buck G."/>
            <person name="Lee V."/>
            <person name="Wang Y."/>
            <person name="Carvalho R."/>
            <person name="Voegtly L."/>
            <person name="Shi R."/>
            <person name="Duckworth R."/>
            <person name="Johnson A."/>
            <person name="Loviza R."/>
            <person name="Walstead R."/>
            <person name="Shah Z."/>
            <person name="Kiflezghi M."/>
            <person name="Wade K."/>
            <person name="Ball S.L."/>
            <person name="Bradley K.W."/>
            <person name="Asai D.J."/>
            <person name="Bowman C.A."/>
            <person name="Russell D.A."/>
            <person name="Pope W.H."/>
            <person name="Jacobs-Sera D."/>
            <person name="Hendrix R.W."/>
            <person name="Hatfull G.F."/>
        </authorList>
    </citation>
    <scope>NUCLEOTIDE SEQUENCE</scope>
</reference>
<proteinExistence type="predicted"/>
<dbReference type="CDD" id="cd00143">
    <property type="entry name" value="PP2Cc"/>
    <property type="match status" value="1"/>
</dbReference>
<evidence type="ECO:0000313" key="2">
    <source>
        <dbReference type="EMBL" id="CUR59618.1"/>
    </source>
</evidence>
<dbReference type="PANTHER" id="PTHR13832:SF860">
    <property type="entry name" value="PROTEIN PHOSPHATASE PHPP"/>
    <property type="match status" value="1"/>
</dbReference>
<gene>
    <name evidence="2" type="ORF">NOCA2640024</name>
</gene>
<name>A0A2P2CC97_9ZZZZ</name>
<feature type="domain" description="PPM-type phosphatase" evidence="1">
    <location>
        <begin position="7"/>
        <end position="247"/>
    </location>
</feature>
<dbReference type="SUPFAM" id="SSF81606">
    <property type="entry name" value="PP2C-like"/>
    <property type="match status" value="1"/>
</dbReference>
<dbReference type="SMART" id="SM00331">
    <property type="entry name" value="PP2C_SIG"/>
    <property type="match status" value="1"/>
</dbReference>
<dbReference type="GO" id="GO:0004722">
    <property type="term" value="F:protein serine/threonine phosphatase activity"/>
    <property type="evidence" value="ECO:0007669"/>
    <property type="project" value="InterPro"/>
</dbReference>
<dbReference type="InterPro" id="IPR015655">
    <property type="entry name" value="PP2C"/>
</dbReference>
<dbReference type="InterPro" id="IPR001932">
    <property type="entry name" value="PPM-type_phosphatase-like_dom"/>
</dbReference>
<evidence type="ECO:0000259" key="1">
    <source>
        <dbReference type="PROSITE" id="PS51746"/>
    </source>
</evidence>
<dbReference type="SMART" id="SM00332">
    <property type="entry name" value="PP2Cc"/>
    <property type="match status" value="1"/>
</dbReference>
<dbReference type="AlphaFoldDB" id="A0A2P2CC97"/>
<accession>A0A2P2CC97</accession>